<sequence>MKSPKHSKSANQTSLFILLEWGTIIYSVPDAIRICTIRGFPIRCGDHSTMGLGHMCSEAEQCDMCHNIFSERGCYNPWYTWTSFCRLHNEGRHHSIRLVDRVWGLCRHYLVWRGLQLICNKWNHTTLGTQQAPVLNQPGVTHVQR</sequence>
<keyword evidence="2" id="KW-1185">Reference proteome</keyword>
<protein>
    <submittedName>
        <fullName evidence="1">Uncharacterized protein</fullName>
    </submittedName>
</protein>
<dbReference type="AlphaFoldDB" id="A0A504Y6R1"/>
<comment type="caution">
    <text evidence="1">The sequence shown here is derived from an EMBL/GenBank/DDBJ whole genome shotgun (WGS) entry which is preliminary data.</text>
</comment>
<evidence type="ECO:0000313" key="1">
    <source>
        <dbReference type="EMBL" id="TPP56266.1"/>
    </source>
</evidence>
<name>A0A504Y6R1_FASGI</name>
<organism evidence="1 2">
    <name type="scientific">Fasciola gigantica</name>
    <name type="common">Giant liver fluke</name>
    <dbReference type="NCBI Taxonomy" id="46835"/>
    <lineage>
        <taxon>Eukaryota</taxon>
        <taxon>Metazoa</taxon>
        <taxon>Spiralia</taxon>
        <taxon>Lophotrochozoa</taxon>
        <taxon>Platyhelminthes</taxon>
        <taxon>Trematoda</taxon>
        <taxon>Digenea</taxon>
        <taxon>Plagiorchiida</taxon>
        <taxon>Echinostomata</taxon>
        <taxon>Echinostomatoidea</taxon>
        <taxon>Fasciolidae</taxon>
        <taxon>Fasciola</taxon>
    </lineage>
</organism>
<dbReference type="Proteomes" id="UP000316759">
    <property type="component" value="Unassembled WGS sequence"/>
</dbReference>
<proteinExistence type="predicted"/>
<evidence type="ECO:0000313" key="2">
    <source>
        <dbReference type="Proteomes" id="UP000316759"/>
    </source>
</evidence>
<reference evidence="1 2" key="1">
    <citation type="submission" date="2019-04" db="EMBL/GenBank/DDBJ databases">
        <title>Annotation for the trematode Fasciola gigantica.</title>
        <authorList>
            <person name="Choi Y.-J."/>
        </authorList>
    </citation>
    <scope>NUCLEOTIDE SEQUENCE [LARGE SCALE GENOMIC DNA]</scope>
    <source>
        <strain evidence="1">Uganda_cow_1</strain>
    </source>
</reference>
<dbReference type="EMBL" id="SUNJ01014734">
    <property type="protein sequence ID" value="TPP56266.1"/>
    <property type="molecule type" value="Genomic_DNA"/>
</dbReference>
<accession>A0A504Y6R1</accession>
<gene>
    <name evidence="1" type="ORF">FGIG_09402</name>
</gene>